<name>A0A5J9SZI7_9POAL</name>
<evidence type="ECO:0000313" key="2">
    <source>
        <dbReference type="Proteomes" id="UP000324897"/>
    </source>
</evidence>
<dbReference type="AlphaFoldDB" id="A0A5J9SZI7"/>
<dbReference type="Proteomes" id="UP000324897">
    <property type="component" value="Unassembled WGS sequence"/>
</dbReference>
<gene>
    <name evidence="1" type="ORF">EJB05_50026</name>
</gene>
<reference evidence="1 2" key="1">
    <citation type="journal article" date="2019" name="Sci. Rep.">
        <title>A high-quality genome of Eragrostis curvula grass provides insights into Poaceae evolution and supports new strategies to enhance forage quality.</title>
        <authorList>
            <person name="Carballo J."/>
            <person name="Santos B.A.C.M."/>
            <person name="Zappacosta D."/>
            <person name="Garbus I."/>
            <person name="Selva J.P."/>
            <person name="Gallo C.A."/>
            <person name="Diaz A."/>
            <person name="Albertini E."/>
            <person name="Caccamo M."/>
            <person name="Echenique V."/>
        </authorList>
    </citation>
    <scope>NUCLEOTIDE SEQUENCE [LARGE SCALE GENOMIC DNA]</scope>
    <source>
        <strain evidence="2">cv. Victoria</strain>
        <tissue evidence="1">Leaf</tissue>
    </source>
</reference>
<accession>A0A5J9SZI7</accession>
<proteinExistence type="predicted"/>
<keyword evidence="2" id="KW-1185">Reference proteome</keyword>
<protein>
    <submittedName>
        <fullName evidence="1">Uncharacterized protein</fullName>
    </submittedName>
</protein>
<evidence type="ECO:0000313" key="1">
    <source>
        <dbReference type="EMBL" id="TVU04397.1"/>
    </source>
</evidence>
<feature type="non-terminal residue" evidence="1">
    <location>
        <position position="50"/>
    </location>
</feature>
<comment type="caution">
    <text evidence="1">The sequence shown here is derived from an EMBL/GenBank/DDBJ whole genome shotgun (WGS) entry which is preliminary data.</text>
</comment>
<sequence>MKKGSTVKEVVVDTKNTIALTEDTFLRVTLGGNPFTTTRKFGSFFLVTPR</sequence>
<dbReference type="Gramene" id="TVU04397">
    <property type="protein sequence ID" value="TVU04397"/>
    <property type="gene ID" value="EJB05_50026"/>
</dbReference>
<dbReference type="EMBL" id="RWGY01000061">
    <property type="protein sequence ID" value="TVU04397.1"/>
    <property type="molecule type" value="Genomic_DNA"/>
</dbReference>
<organism evidence="1 2">
    <name type="scientific">Eragrostis curvula</name>
    <name type="common">weeping love grass</name>
    <dbReference type="NCBI Taxonomy" id="38414"/>
    <lineage>
        <taxon>Eukaryota</taxon>
        <taxon>Viridiplantae</taxon>
        <taxon>Streptophyta</taxon>
        <taxon>Embryophyta</taxon>
        <taxon>Tracheophyta</taxon>
        <taxon>Spermatophyta</taxon>
        <taxon>Magnoliopsida</taxon>
        <taxon>Liliopsida</taxon>
        <taxon>Poales</taxon>
        <taxon>Poaceae</taxon>
        <taxon>PACMAD clade</taxon>
        <taxon>Chloridoideae</taxon>
        <taxon>Eragrostideae</taxon>
        <taxon>Eragrostidinae</taxon>
        <taxon>Eragrostis</taxon>
    </lineage>
</organism>